<proteinExistence type="inferred from homology"/>
<comment type="similarity">
    <text evidence="2">Belongs to the SLC13A/DASS transporter (TC 2.A.47) family. NADC subfamily.</text>
</comment>
<feature type="transmembrane region" description="Helical" evidence="7">
    <location>
        <begin position="87"/>
        <end position="111"/>
    </location>
</feature>
<evidence type="ECO:0000256" key="5">
    <source>
        <dbReference type="ARBA" id="ARBA00023136"/>
    </source>
</evidence>
<dbReference type="PANTHER" id="PTHR10283">
    <property type="entry name" value="SOLUTE CARRIER FAMILY 13 MEMBER"/>
    <property type="match status" value="1"/>
</dbReference>
<evidence type="ECO:0000256" key="4">
    <source>
        <dbReference type="ARBA" id="ARBA00022989"/>
    </source>
</evidence>
<feature type="transmembrane region" description="Helical" evidence="7">
    <location>
        <begin position="284"/>
        <end position="307"/>
    </location>
</feature>
<dbReference type="Pfam" id="PF00939">
    <property type="entry name" value="Na_sulph_symp"/>
    <property type="match status" value="1"/>
</dbReference>
<feature type="transmembrane region" description="Helical" evidence="7">
    <location>
        <begin position="123"/>
        <end position="141"/>
    </location>
</feature>
<dbReference type="AlphaFoldDB" id="A0A7E4W208"/>
<dbReference type="InterPro" id="IPR001898">
    <property type="entry name" value="SLC13A/DASS"/>
</dbReference>
<dbReference type="GO" id="GO:0005886">
    <property type="term" value="C:plasma membrane"/>
    <property type="evidence" value="ECO:0007669"/>
    <property type="project" value="TreeGrafter"/>
</dbReference>
<organism evidence="8 9">
    <name type="scientific">Panagrellus redivivus</name>
    <name type="common">Microworm</name>
    <dbReference type="NCBI Taxonomy" id="6233"/>
    <lineage>
        <taxon>Eukaryota</taxon>
        <taxon>Metazoa</taxon>
        <taxon>Ecdysozoa</taxon>
        <taxon>Nematoda</taxon>
        <taxon>Chromadorea</taxon>
        <taxon>Rhabditida</taxon>
        <taxon>Tylenchina</taxon>
        <taxon>Panagrolaimomorpha</taxon>
        <taxon>Panagrolaimoidea</taxon>
        <taxon>Panagrolaimidae</taxon>
        <taxon>Panagrellus</taxon>
    </lineage>
</organism>
<evidence type="ECO:0000313" key="8">
    <source>
        <dbReference type="Proteomes" id="UP000492821"/>
    </source>
</evidence>
<feature type="transmembrane region" description="Helical" evidence="7">
    <location>
        <begin position="422"/>
        <end position="440"/>
    </location>
</feature>
<feature type="transmembrane region" description="Helical" evidence="7">
    <location>
        <begin position="239"/>
        <end position="264"/>
    </location>
</feature>
<reference evidence="8" key="1">
    <citation type="journal article" date="2013" name="Genetics">
        <title>The draft genome and transcriptome of Panagrellus redivivus are shaped by the harsh demands of a free-living lifestyle.</title>
        <authorList>
            <person name="Srinivasan J."/>
            <person name="Dillman A.R."/>
            <person name="Macchietto M.G."/>
            <person name="Heikkinen L."/>
            <person name="Lakso M."/>
            <person name="Fracchia K.M."/>
            <person name="Antoshechkin I."/>
            <person name="Mortazavi A."/>
            <person name="Wong G."/>
            <person name="Sternberg P.W."/>
        </authorList>
    </citation>
    <scope>NUCLEOTIDE SEQUENCE [LARGE SCALE GENOMIC DNA]</scope>
    <source>
        <strain evidence="8">MT8872</strain>
    </source>
</reference>
<dbReference type="WBParaSite" id="Pan_g6036.t1">
    <property type="protein sequence ID" value="Pan_g6036.t1"/>
    <property type="gene ID" value="Pan_g6036"/>
</dbReference>
<evidence type="ECO:0000256" key="1">
    <source>
        <dbReference type="ARBA" id="ARBA00004141"/>
    </source>
</evidence>
<accession>A0A7E4W208</accession>
<evidence type="ECO:0000313" key="9">
    <source>
        <dbReference type="WBParaSite" id="Pan_g6036.t1"/>
    </source>
</evidence>
<keyword evidence="4 7" id="KW-1133">Transmembrane helix</keyword>
<feature type="transmembrane region" description="Helical" evidence="7">
    <location>
        <begin position="367"/>
        <end position="384"/>
    </location>
</feature>
<keyword evidence="5 7" id="KW-0472">Membrane</keyword>
<feature type="region of interest" description="Disordered" evidence="6">
    <location>
        <begin position="1"/>
        <end position="32"/>
    </location>
</feature>
<feature type="transmembrane region" description="Helical" evidence="7">
    <location>
        <begin position="57"/>
        <end position="75"/>
    </location>
</feature>
<dbReference type="GO" id="GO:0015141">
    <property type="term" value="F:succinate transmembrane transporter activity"/>
    <property type="evidence" value="ECO:0007669"/>
    <property type="project" value="TreeGrafter"/>
</dbReference>
<keyword evidence="8" id="KW-1185">Reference proteome</keyword>
<evidence type="ECO:0000256" key="6">
    <source>
        <dbReference type="SAM" id="MobiDB-lite"/>
    </source>
</evidence>
<comment type="subcellular location">
    <subcellularLocation>
        <location evidence="1">Membrane</location>
        <topology evidence="1">Multi-pass membrane protein</topology>
    </subcellularLocation>
</comment>
<evidence type="ECO:0000256" key="3">
    <source>
        <dbReference type="ARBA" id="ARBA00022692"/>
    </source>
</evidence>
<sequence length="587" mass="64030">MANNDDSPPMGKKGPRITFSEGYDSKSETESIGSNDVFGGEVNNSLFHQIRRLKSSVLLIGTPLLFFPLLMSASQEFRCAGCLGIMATYWISECIPLPVTAMLPLVLFPVFGVLPSQAVAKEFFNDVTFLFIGGLIVAMAVEKSELHERIALSVLTLVGSEPRWIMLGFMVVTGLLSAFISNTATTAMMVPVCQSVITQLLRSYRLHGQSVASRAELLECGEHEAPKARAKEARMAKGLIISICFAANIGGTGTITGTTPNLVMVGQLSTLYPGVNTGVNFITWMKFCFPLMLICLFTCWVILYAIFLYKGPPAADEVTQIMRERCSKLPKMSHAEKSVALCFLCLLSLWVMPQIYPQLFSFLPHGYYTDATSAMIISVMLFILPTQKPSWILVCQNDPPINDKYNYSYSRLMDWNTMQERFPWGVLLLLGGGFALAAGVKESGLSDLLGRQLSEIGVLPIWALQILCVLVTLVVTNICSNAVTVSIFLPIIATLAEQAQIHPLPLMLPVTLTCSLAFMLPVGTAPNAIAFGSGLLKVSDMMIAGFFVSIGTCILVISYTAAVGQLVFDFDAAEFWNKVNVTETLSS</sequence>
<feature type="transmembrane region" description="Helical" evidence="7">
    <location>
        <begin position="460"/>
        <end position="492"/>
    </location>
</feature>
<evidence type="ECO:0000256" key="2">
    <source>
        <dbReference type="ARBA" id="ARBA00006772"/>
    </source>
</evidence>
<feature type="transmembrane region" description="Helical" evidence="7">
    <location>
        <begin position="161"/>
        <end position="180"/>
    </location>
</feature>
<dbReference type="Proteomes" id="UP000492821">
    <property type="component" value="Unassembled WGS sequence"/>
</dbReference>
<reference evidence="9" key="2">
    <citation type="submission" date="2020-10" db="UniProtKB">
        <authorList>
            <consortium name="WormBaseParasite"/>
        </authorList>
    </citation>
    <scope>IDENTIFICATION</scope>
</reference>
<evidence type="ECO:0000256" key="7">
    <source>
        <dbReference type="SAM" id="Phobius"/>
    </source>
</evidence>
<dbReference type="PANTHER" id="PTHR10283:SF85">
    <property type="entry name" value="SODIUM-DEPENDENT HIGH-AFFINITY DICARBOXYLATE TRANSPORTER 3"/>
    <property type="match status" value="1"/>
</dbReference>
<feature type="transmembrane region" description="Helical" evidence="7">
    <location>
        <begin position="543"/>
        <end position="568"/>
    </location>
</feature>
<protein>
    <submittedName>
        <fullName evidence="9">CitMHS domain-containing protein</fullName>
    </submittedName>
</protein>
<dbReference type="GO" id="GO:0015137">
    <property type="term" value="F:citrate transmembrane transporter activity"/>
    <property type="evidence" value="ECO:0007669"/>
    <property type="project" value="TreeGrafter"/>
</dbReference>
<keyword evidence="3 7" id="KW-0812">Transmembrane</keyword>
<feature type="transmembrane region" description="Helical" evidence="7">
    <location>
        <begin position="338"/>
        <end position="355"/>
    </location>
</feature>
<name>A0A7E4W208_PANRE</name>